<sequence>MLLGDLTREGPEDLSVLAAQLREPGGDRRDRHRHQEERGERTEVAELDDRLLHEQQPQPLPRGQVARPDPPEPVEHLGVPVLHGAEEQLLLGGVVVVEAGAPQVQPGADLVESRTLVAALRDDVGGCVLDEPATGGPLAGHPVLPGVVNP</sequence>
<organism evidence="2 3">
    <name type="scientific">Pseudonocardia alni</name>
    <name type="common">Amycolata alni</name>
    <dbReference type="NCBI Taxonomy" id="33907"/>
    <lineage>
        <taxon>Bacteria</taxon>
        <taxon>Bacillati</taxon>
        <taxon>Actinomycetota</taxon>
        <taxon>Actinomycetes</taxon>
        <taxon>Pseudonocardiales</taxon>
        <taxon>Pseudonocardiaceae</taxon>
        <taxon>Pseudonocardia</taxon>
    </lineage>
</organism>
<evidence type="ECO:0000256" key="1">
    <source>
        <dbReference type="SAM" id="MobiDB-lite"/>
    </source>
</evidence>
<dbReference type="Proteomes" id="UP000549695">
    <property type="component" value="Unassembled WGS sequence"/>
</dbReference>
<name>A0A852VYX9_PSEA5</name>
<reference evidence="2 3" key="1">
    <citation type="submission" date="2020-07" db="EMBL/GenBank/DDBJ databases">
        <title>Sequencing the genomes of 1000 actinobacteria strains.</title>
        <authorList>
            <person name="Klenk H.-P."/>
        </authorList>
    </citation>
    <scope>NUCLEOTIDE SEQUENCE [LARGE SCALE GENOMIC DNA]</scope>
    <source>
        <strain evidence="2 3">DSM 44749</strain>
    </source>
</reference>
<feature type="region of interest" description="Disordered" evidence="1">
    <location>
        <begin position="19"/>
        <end position="77"/>
    </location>
</feature>
<proteinExistence type="predicted"/>
<keyword evidence="3" id="KW-1185">Reference proteome</keyword>
<evidence type="ECO:0000313" key="3">
    <source>
        <dbReference type="Proteomes" id="UP000549695"/>
    </source>
</evidence>
<protein>
    <submittedName>
        <fullName evidence="2">Uncharacterized protein</fullName>
    </submittedName>
</protein>
<comment type="caution">
    <text evidence="2">The sequence shown here is derived from an EMBL/GenBank/DDBJ whole genome shotgun (WGS) entry which is preliminary data.</text>
</comment>
<evidence type="ECO:0000313" key="2">
    <source>
        <dbReference type="EMBL" id="NYG02128.1"/>
    </source>
</evidence>
<feature type="compositionally biased region" description="Basic and acidic residues" evidence="1">
    <location>
        <begin position="24"/>
        <end position="53"/>
    </location>
</feature>
<dbReference type="AlphaFoldDB" id="A0A852VYX9"/>
<accession>A0A852VYX9</accession>
<gene>
    <name evidence="2" type="ORF">HDA37_002413</name>
</gene>
<dbReference type="EMBL" id="JACCCZ010000001">
    <property type="protein sequence ID" value="NYG02128.1"/>
    <property type="molecule type" value="Genomic_DNA"/>
</dbReference>